<keyword evidence="2" id="KW-0012">Acyltransferase</keyword>
<dbReference type="EMBL" id="JBCITK010000001">
    <property type="protein sequence ID" value="MEN0642531.1"/>
    <property type="molecule type" value="Genomic_DNA"/>
</dbReference>
<dbReference type="EC" id="2.3.1.234" evidence="2"/>
<organism evidence="2 3">
    <name type="scientific">Alkalicoccobacillus gibsonii</name>
    <dbReference type="NCBI Taxonomy" id="79881"/>
    <lineage>
        <taxon>Bacteria</taxon>
        <taxon>Bacillati</taxon>
        <taxon>Bacillota</taxon>
        <taxon>Bacilli</taxon>
        <taxon>Bacillales</taxon>
        <taxon>Bacillaceae</taxon>
        <taxon>Alkalicoccobacillus</taxon>
    </lineage>
</organism>
<gene>
    <name evidence="2" type="primary">tsaB</name>
    <name evidence="2" type="ORF">MKY91_05095</name>
</gene>
<dbReference type="Proteomes" id="UP001418796">
    <property type="component" value="Unassembled WGS sequence"/>
</dbReference>
<evidence type="ECO:0000313" key="3">
    <source>
        <dbReference type="Proteomes" id="UP001418796"/>
    </source>
</evidence>
<dbReference type="PANTHER" id="PTHR11735:SF11">
    <property type="entry name" value="TRNA THREONYLCARBAMOYLADENOSINE BIOSYNTHESIS PROTEIN TSAB"/>
    <property type="match status" value="1"/>
</dbReference>
<keyword evidence="2" id="KW-0808">Transferase</keyword>
<dbReference type="Gene3D" id="3.30.420.40">
    <property type="match status" value="2"/>
</dbReference>
<dbReference type="InterPro" id="IPR043129">
    <property type="entry name" value="ATPase_NBD"/>
</dbReference>
<dbReference type="GO" id="GO:0061711">
    <property type="term" value="F:tRNA N(6)-L-threonylcarbamoyladenine synthase activity"/>
    <property type="evidence" value="ECO:0007669"/>
    <property type="project" value="UniProtKB-EC"/>
</dbReference>
<dbReference type="InterPro" id="IPR000905">
    <property type="entry name" value="Gcp-like_dom"/>
</dbReference>
<sequence length="237" mass="25653">MGITLAIDTSSYVLGVAVLKDGQVAAELTTHMKKNHSLRLMPAVTDVLAELDLSPKDLSRIVVAVGPGSYTGVRIGVTTAKTLAWTLSVPLVGVSSLEVMAQQGRYFQGTVCPIIDARRNRVYTACYSSLGDGELALEGEEQLIERDQLLEHLAEKGQPVLFTGADIALHKDVIFEKLGALAHFSPPSKQLPRPSELAALGEEKQPVQDVHTLVPNYLQLSEAEAKWEEAQRGKADE</sequence>
<dbReference type="SUPFAM" id="SSF53067">
    <property type="entry name" value="Actin-like ATPase domain"/>
    <property type="match status" value="2"/>
</dbReference>
<keyword evidence="3" id="KW-1185">Reference proteome</keyword>
<protein>
    <submittedName>
        <fullName evidence="2">tRNA (Adenosine(37)-N6)-threonylcarbamoyltransferase complex dimerization subunit type 1 TsaB</fullName>
        <ecNumber evidence="2">2.3.1.234</ecNumber>
    </submittedName>
</protein>
<dbReference type="InterPro" id="IPR022496">
    <property type="entry name" value="T6A_TsaB"/>
</dbReference>
<comment type="caution">
    <text evidence="2">The sequence shown here is derived from an EMBL/GenBank/DDBJ whole genome shotgun (WGS) entry which is preliminary data.</text>
</comment>
<dbReference type="Pfam" id="PF00814">
    <property type="entry name" value="TsaD"/>
    <property type="match status" value="1"/>
</dbReference>
<dbReference type="RefSeq" id="WP_343129646.1">
    <property type="nucleotide sequence ID" value="NZ_JBCITK010000001.1"/>
</dbReference>
<feature type="domain" description="Gcp-like" evidence="1">
    <location>
        <begin position="32"/>
        <end position="227"/>
    </location>
</feature>
<accession>A0ABU9VF52</accession>
<reference evidence="2 3" key="1">
    <citation type="submission" date="2024-03" db="EMBL/GenBank/DDBJ databases">
        <title>Bacilli Hybrid Assemblies.</title>
        <authorList>
            <person name="Kovac J."/>
        </authorList>
    </citation>
    <scope>NUCLEOTIDE SEQUENCE [LARGE SCALE GENOMIC DNA]</scope>
    <source>
        <strain evidence="2 3">FSL R7-0666</strain>
    </source>
</reference>
<dbReference type="NCBIfam" id="TIGR03725">
    <property type="entry name" value="T6A_YeaZ"/>
    <property type="match status" value="1"/>
</dbReference>
<evidence type="ECO:0000259" key="1">
    <source>
        <dbReference type="Pfam" id="PF00814"/>
    </source>
</evidence>
<evidence type="ECO:0000313" key="2">
    <source>
        <dbReference type="EMBL" id="MEN0642531.1"/>
    </source>
</evidence>
<proteinExistence type="predicted"/>
<name>A0ABU9VF52_9BACI</name>
<dbReference type="CDD" id="cd24032">
    <property type="entry name" value="ASKHA_NBD_TsaB"/>
    <property type="match status" value="1"/>
</dbReference>
<dbReference type="PANTHER" id="PTHR11735">
    <property type="entry name" value="TRNA N6-ADENOSINE THREONYLCARBAMOYLTRANSFERASE"/>
    <property type="match status" value="1"/>
</dbReference>